<sequence length="392" mass="42145">MSTPNTNAKSAEDQKQEAYQSRARRASLSTVSHDDVGFAFAHNHYQSPKATRKPALEPLKEQTIARTDSGRGKSRSSSFSYPTGPGSDDHHLPRDALETDCRFKLLHGPIDHPTTPQPQPHHQRPHHHPGGHHHSHTLSHPPEIRLTDLDKTTAEPADRPAGMLATLLSMGGLISPSIKTSPLPVDAIDAPATPRQLSVPNAALSAPSASQAPELTPAGSPMSTASYASEARTPLSTSPLFKHLSLRDRDAGFPGFELWKSRLEAAEEGDGVADLKPTSPDELRHNRRSSWGYSLNNSVPDHFSLQSPPLASPAVDSSVGGGALGLFRSLSLTKSGPVKLPQVQTAAQPAPPVPIAEPETSPSERPGRPAARRKSVRKLSPMGERMIRSHQF</sequence>
<reference evidence="2 3" key="1">
    <citation type="journal article" date="2011" name="J. Gen. Appl. Microbiol.">
        <title>Draft genome sequencing of the enigmatic basidiomycete Mixia osmundae.</title>
        <authorList>
            <person name="Nishida H."/>
            <person name="Nagatsuka Y."/>
            <person name="Sugiyama J."/>
        </authorList>
    </citation>
    <scope>NUCLEOTIDE SEQUENCE [LARGE SCALE GENOMIC DNA]</scope>
    <source>
        <strain evidence="3">CBS 9802 / IAM 14324 / JCM 22182 / KY 12970</strain>
    </source>
</reference>
<evidence type="ECO:0000313" key="3">
    <source>
        <dbReference type="Proteomes" id="UP000009131"/>
    </source>
</evidence>
<feature type="compositionally biased region" description="Low complexity" evidence="1">
    <location>
        <begin position="200"/>
        <end position="215"/>
    </location>
</feature>
<dbReference type="InParanoid" id="G7DY23"/>
<feature type="region of interest" description="Disordered" evidence="1">
    <location>
        <begin position="106"/>
        <end position="141"/>
    </location>
</feature>
<proteinExistence type="predicted"/>
<gene>
    <name evidence="2" type="primary">Mo02137</name>
    <name evidence="2" type="ORF">E5Q_02137</name>
</gene>
<feature type="region of interest" description="Disordered" evidence="1">
    <location>
        <begin position="342"/>
        <end position="392"/>
    </location>
</feature>
<dbReference type="Proteomes" id="UP000009131">
    <property type="component" value="Unassembled WGS sequence"/>
</dbReference>
<comment type="caution">
    <text evidence="2">The sequence shown here is derived from an EMBL/GenBank/DDBJ whole genome shotgun (WGS) entry which is preliminary data.</text>
</comment>
<dbReference type="EMBL" id="BABT02000062">
    <property type="protein sequence ID" value="GAA95483.1"/>
    <property type="molecule type" value="Genomic_DNA"/>
</dbReference>
<feature type="region of interest" description="Disordered" evidence="1">
    <location>
        <begin position="267"/>
        <end position="286"/>
    </location>
</feature>
<evidence type="ECO:0000256" key="1">
    <source>
        <dbReference type="SAM" id="MobiDB-lite"/>
    </source>
</evidence>
<protein>
    <submittedName>
        <fullName evidence="2">Uncharacterized protein</fullName>
    </submittedName>
</protein>
<feature type="compositionally biased region" description="Basic residues" evidence="1">
    <location>
        <begin position="121"/>
        <end position="137"/>
    </location>
</feature>
<evidence type="ECO:0000313" key="2">
    <source>
        <dbReference type="EMBL" id="GAA95483.1"/>
    </source>
</evidence>
<accession>G7DY23</accession>
<feature type="region of interest" description="Disordered" evidence="1">
    <location>
        <begin position="1"/>
        <end position="94"/>
    </location>
</feature>
<organism evidence="2 3">
    <name type="scientific">Mixia osmundae (strain CBS 9802 / IAM 14324 / JCM 22182 / KY 12970)</name>
    <dbReference type="NCBI Taxonomy" id="764103"/>
    <lineage>
        <taxon>Eukaryota</taxon>
        <taxon>Fungi</taxon>
        <taxon>Dikarya</taxon>
        <taxon>Basidiomycota</taxon>
        <taxon>Pucciniomycotina</taxon>
        <taxon>Mixiomycetes</taxon>
        <taxon>Mixiales</taxon>
        <taxon>Mixiaceae</taxon>
        <taxon>Mixia</taxon>
    </lineage>
</organism>
<dbReference type="AlphaFoldDB" id="G7DY23"/>
<feature type="region of interest" description="Disordered" evidence="1">
    <location>
        <begin position="200"/>
        <end position="232"/>
    </location>
</feature>
<name>G7DY23_MIXOS</name>
<keyword evidence="3" id="KW-1185">Reference proteome</keyword>
<reference evidence="2 3" key="2">
    <citation type="journal article" date="2012" name="Open Biol.">
        <title>Characteristics of nucleosomes and linker DNA regions on the genome of the basidiomycete Mixia osmundae revealed by mono- and dinucleosome mapping.</title>
        <authorList>
            <person name="Nishida H."/>
            <person name="Kondo S."/>
            <person name="Matsumoto T."/>
            <person name="Suzuki Y."/>
            <person name="Yoshikawa H."/>
            <person name="Taylor T.D."/>
            <person name="Sugiyama J."/>
        </authorList>
    </citation>
    <scope>NUCLEOTIDE SEQUENCE [LARGE SCALE GENOMIC DNA]</scope>
    <source>
        <strain evidence="3">CBS 9802 / IAM 14324 / JCM 22182 / KY 12970</strain>
    </source>
</reference>
<dbReference type="HOGENOM" id="CLU_704165_0_0_1"/>
<dbReference type="RefSeq" id="XP_014569995.1">
    <property type="nucleotide sequence ID" value="XM_014714509.1"/>
</dbReference>